<evidence type="ECO:0000256" key="4">
    <source>
        <dbReference type="ARBA" id="ARBA00022725"/>
    </source>
</evidence>
<feature type="transmembrane region" description="Helical" evidence="9">
    <location>
        <begin position="299"/>
        <end position="318"/>
    </location>
</feature>
<keyword evidence="5 9" id="KW-1133">Transmembrane helix</keyword>
<feature type="transmembrane region" description="Helical" evidence="9">
    <location>
        <begin position="17"/>
        <end position="36"/>
    </location>
</feature>
<name>A0A834XQ19_APHGI</name>
<feature type="transmembrane region" description="Helical" evidence="9">
    <location>
        <begin position="42"/>
        <end position="60"/>
    </location>
</feature>
<dbReference type="AlphaFoldDB" id="A0A834XQ19"/>
<dbReference type="PANTHER" id="PTHR21137:SF26">
    <property type="entry name" value="ODORANT RECEPTOR 10A-RELATED"/>
    <property type="match status" value="1"/>
</dbReference>
<keyword evidence="4 9" id="KW-0552">Olfaction</keyword>
<dbReference type="GO" id="GO:0007165">
    <property type="term" value="P:signal transduction"/>
    <property type="evidence" value="ECO:0007669"/>
    <property type="project" value="UniProtKB-KW"/>
</dbReference>
<dbReference type="InterPro" id="IPR004117">
    <property type="entry name" value="7tm6_olfct_rcpt"/>
</dbReference>
<comment type="caution">
    <text evidence="10">The sequence shown here is derived from an EMBL/GenBank/DDBJ whole genome shotgun (WGS) entry which is preliminary data.</text>
</comment>
<dbReference type="GO" id="GO:0005549">
    <property type="term" value="F:odorant binding"/>
    <property type="evidence" value="ECO:0007669"/>
    <property type="project" value="InterPro"/>
</dbReference>
<keyword evidence="2 9" id="KW-0716">Sensory transduction</keyword>
<sequence length="395" mass="45430">MQYSKELKIIEKCRNRLVVLLKIVGLFPIVNASLFYKILPFLVGFLLASIMAGCMNFVYINRNNLMVVLRACGIIFALLTIIIKIICFIKSREKLLKLDNTLTKLINENINKDKLSSVMLSPILFYANNITMPILISGYLISVTLYSQSALFMIRQLKNNAESRIYILPYPTAYPYHIEGGSLIWALHWTWETLGSFILITVGCTTDNLFGYYTINIVAQFRVLSYEVQYTITENYDNNKMSQYHKYIVAKHHEIVECCELLEYINGPIVLVMTISTALILCTLIFQVRLMETITLGQFAYLGVYIYYKLMQAFLYAWSGEEIKISSEAFQIAVYNSSWENNNNKSNSTFINMLLAQKCMSLKACGLTEISAEMFTKIINTTMSYFFLLQTINQK</sequence>
<evidence type="ECO:0000256" key="1">
    <source>
        <dbReference type="ARBA" id="ARBA00004141"/>
    </source>
</evidence>
<feature type="transmembrane region" description="Helical" evidence="9">
    <location>
        <begin position="269"/>
        <end position="287"/>
    </location>
</feature>
<dbReference type="Pfam" id="PF02949">
    <property type="entry name" value="7tm_6"/>
    <property type="match status" value="1"/>
</dbReference>
<dbReference type="PANTHER" id="PTHR21137">
    <property type="entry name" value="ODORANT RECEPTOR"/>
    <property type="match status" value="1"/>
</dbReference>
<dbReference type="EMBL" id="JACMRX010000005">
    <property type="protein sequence ID" value="KAF7988831.1"/>
    <property type="molecule type" value="Genomic_DNA"/>
</dbReference>
<feature type="transmembrane region" description="Helical" evidence="9">
    <location>
        <begin position="67"/>
        <end position="91"/>
    </location>
</feature>
<dbReference type="GO" id="GO:0004984">
    <property type="term" value="F:olfactory receptor activity"/>
    <property type="evidence" value="ECO:0007669"/>
    <property type="project" value="InterPro"/>
</dbReference>
<proteinExistence type="inferred from homology"/>
<comment type="subcellular location">
    <subcellularLocation>
        <location evidence="9">Cell membrane</location>
        <topology evidence="9">Multi-pass membrane protein</topology>
    </subcellularLocation>
    <subcellularLocation>
        <location evidence="1">Membrane</location>
        <topology evidence="1">Multi-pass membrane protein</topology>
    </subcellularLocation>
</comment>
<comment type="caution">
    <text evidence="9">Lacks conserved residue(s) required for the propagation of feature annotation.</text>
</comment>
<keyword evidence="8 9" id="KW-0807">Transducer</keyword>
<evidence type="ECO:0000256" key="5">
    <source>
        <dbReference type="ARBA" id="ARBA00022989"/>
    </source>
</evidence>
<evidence type="ECO:0000256" key="7">
    <source>
        <dbReference type="ARBA" id="ARBA00023170"/>
    </source>
</evidence>
<dbReference type="OrthoDB" id="7548151at2759"/>
<comment type="similarity">
    <text evidence="9">Belongs to the insect chemoreceptor superfamily. Heteromeric odorant receptor channel (TC 1.A.69) family.</text>
</comment>
<dbReference type="GO" id="GO:0005886">
    <property type="term" value="C:plasma membrane"/>
    <property type="evidence" value="ECO:0007669"/>
    <property type="project" value="UniProtKB-SubCell"/>
</dbReference>
<protein>
    <recommendedName>
        <fullName evidence="9">Odorant receptor</fullName>
    </recommendedName>
</protein>
<accession>A0A834XQ19</accession>
<feature type="transmembrane region" description="Helical" evidence="9">
    <location>
        <begin position="123"/>
        <end position="146"/>
    </location>
</feature>
<organism evidence="10 11">
    <name type="scientific">Aphidius gifuensis</name>
    <name type="common">Parasitoid wasp</name>
    <dbReference type="NCBI Taxonomy" id="684658"/>
    <lineage>
        <taxon>Eukaryota</taxon>
        <taxon>Metazoa</taxon>
        <taxon>Ecdysozoa</taxon>
        <taxon>Arthropoda</taxon>
        <taxon>Hexapoda</taxon>
        <taxon>Insecta</taxon>
        <taxon>Pterygota</taxon>
        <taxon>Neoptera</taxon>
        <taxon>Endopterygota</taxon>
        <taxon>Hymenoptera</taxon>
        <taxon>Apocrita</taxon>
        <taxon>Ichneumonoidea</taxon>
        <taxon>Braconidae</taxon>
        <taxon>Aphidiinae</taxon>
        <taxon>Aphidius</taxon>
    </lineage>
</organism>
<keyword evidence="6 9" id="KW-0472">Membrane</keyword>
<dbReference type="Proteomes" id="UP000639338">
    <property type="component" value="Unassembled WGS sequence"/>
</dbReference>
<evidence type="ECO:0000313" key="11">
    <source>
        <dbReference type="Proteomes" id="UP000639338"/>
    </source>
</evidence>
<keyword evidence="7 9" id="KW-0675">Receptor</keyword>
<keyword evidence="3 9" id="KW-0812">Transmembrane</keyword>
<evidence type="ECO:0000256" key="3">
    <source>
        <dbReference type="ARBA" id="ARBA00022692"/>
    </source>
</evidence>
<evidence type="ECO:0000256" key="6">
    <source>
        <dbReference type="ARBA" id="ARBA00023136"/>
    </source>
</evidence>
<evidence type="ECO:0000313" key="10">
    <source>
        <dbReference type="EMBL" id="KAF7988831.1"/>
    </source>
</evidence>
<reference evidence="10 11" key="1">
    <citation type="submission" date="2020-08" db="EMBL/GenBank/DDBJ databases">
        <title>Aphidius gifuensis genome sequencing and assembly.</title>
        <authorList>
            <person name="Du Z."/>
        </authorList>
    </citation>
    <scope>NUCLEOTIDE SEQUENCE [LARGE SCALE GENOMIC DNA]</scope>
    <source>
        <strain evidence="10">YNYX2018</strain>
        <tissue evidence="10">Adults</tissue>
    </source>
</reference>
<evidence type="ECO:0000256" key="8">
    <source>
        <dbReference type="ARBA" id="ARBA00023224"/>
    </source>
</evidence>
<gene>
    <name evidence="10" type="ORF">HCN44_007141</name>
</gene>
<keyword evidence="11" id="KW-1185">Reference proteome</keyword>
<evidence type="ECO:0000256" key="9">
    <source>
        <dbReference type="RuleBase" id="RU351113"/>
    </source>
</evidence>
<evidence type="ECO:0000256" key="2">
    <source>
        <dbReference type="ARBA" id="ARBA00022606"/>
    </source>
</evidence>